<keyword evidence="7" id="KW-0282">Flagellum</keyword>
<dbReference type="PANTHER" id="PTHR30381">
    <property type="entry name" value="FLAGELLAR P-RING PERIPLASMIC PROTEIN FLGI"/>
    <property type="match status" value="1"/>
</dbReference>
<comment type="subcellular location">
    <subcellularLocation>
        <location evidence="2 6">Bacterial flagellum basal body</location>
    </subcellularLocation>
</comment>
<reference evidence="7 8" key="1">
    <citation type="submission" date="2015-10" db="EMBL/GenBank/DDBJ databases">
        <title>Metagenome-Assembled Genomes uncover a global brackish microbiome.</title>
        <authorList>
            <person name="Hugerth L.W."/>
            <person name="Larsson J."/>
            <person name="Alneberg J."/>
            <person name="Lindh M.V."/>
            <person name="Legrand C."/>
            <person name="Pinhassi J."/>
            <person name="Andersson A.F."/>
        </authorList>
    </citation>
    <scope>NUCLEOTIDE SEQUENCE [LARGE SCALE GENOMIC DNA]</scope>
    <source>
        <strain evidence="7">BACL22 MAG-120619-bin3</strain>
    </source>
</reference>
<accession>A0A0R2SWW8</accession>
<keyword evidence="7" id="KW-0966">Cell projection</keyword>
<evidence type="ECO:0000256" key="2">
    <source>
        <dbReference type="ARBA" id="ARBA00004117"/>
    </source>
</evidence>
<keyword evidence="4 6" id="KW-0732">Signal</keyword>
<evidence type="ECO:0000313" key="8">
    <source>
        <dbReference type="Proteomes" id="UP000051242"/>
    </source>
</evidence>
<keyword evidence="7" id="KW-0969">Cilium</keyword>
<dbReference type="PANTHER" id="PTHR30381:SF0">
    <property type="entry name" value="FLAGELLAR P-RING PROTEIN"/>
    <property type="match status" value="1"/>
</dbReference>
<proteinExistence type="inferred from homology"/>
<dbReference type="GO" id="GO:0071973">
    <property type="term" value="P:bacterial-type flagellum-dependent cell motility"/>
    <property type="evidence" value="ECO:0007669"/>
    <property type="project" value="InterPro"/>
</dbReference>
<sequence precursor="true">MRLCVALLCAAVTFAPVANADRIKDLVDVAGVRSNQLVGYGLVAGLSGTGDGKDLRVTGQSLTSLLSGLGVSIDGPVSEFDLGENLITLAQQNATQPLQTDNLASVMVTAEIPAFAKPGQRIDVNVSTIGTSDSLRGGSLVMTELYGIDGQVYAVAQGALTVTGISQSAAGTSVEIGVPTSGRIPNGAIIERLIETPFETADHFILNVRDADFTTANAITKAINELYGPGLATPLDAVSVAVIAPSDLAQKVAFMSEIENMDIDPGEPMARVVINSRTGTAVINRSVRVAAAAVSHGTISVRVSAFNDVSQPGGLSDGQTVEVTNAEIEVDEPANNMFVFESGIELQDIVDAVNQVGATPSSLIAILEALKRSGSLKAELVVL</sequence>
<keyword evidence="5 6" id="KW-0975">Bacterial flagellum</keyword>
<dbReference type="GO" id="GO:0009428">
    <property type="term" value="C:bacterial-type flagellum basal body, distal rod, P ring"/>
    <property type="evidence" value="ECO:0007669"/>
    <property type="project" value="InterPro"/>
</dbReference>
<dbReference type="HAMAP" id="MF_00416">
    <property type="entry name" value="FlgI"/>
    <property type="match status" value="1"/>
</dbReference>
<dbReference type="AlphaFoldDB" id="A0A0R2SWW8"/>
<gene>
    <name evidence="6" type="primary">flgI</name>
    <name evidence="7" type="ORF">ABR85_10405</name>
</gene>
<dbReference type="Proteomes" id="UP000051242">
    <property type="component" value="Unassembled WGS sequence"/>
</dbReference>
<evidence type="ECO:0000256" key="5">
    <source>
        <dbReference type="ARBA" id="ARBA00023143"/>
    </source>
</evidence>
<evidence type="ECO:0000256" key="6">
    <source>
        <dbReference type="HAMAP-Rule" id="MF_00416"/>
    </source>
</evidence>
<organism evidence="7 8">
    <name type="scientific">OM182 bacterium BACL3 MAG-120619-bin3</name>
    <dbReference type="NCBI Taxonomy" id="1655593"/>
    <lineage>
        <taxon>Bacteria</taxon>
        <taxon>Pseudomonadati</taxon>
        <taxon>Pseudomonadota</taxon>
        <taxon>Gammaproteobacteria</taxon>
        <taxon>OMG group</taxon>
        <taxon>OM182 clade</taxon>
    </lineage>
</organism>
<dbReference type="NCBIfam" id="NF003676">
    <property type="entry name" value="PRK05303.1"/>
    <property type="match status" value="1"/>
</dbReference>
<evidence type="ECO:0000256" key="3">
    <source>
        <dbReference type="ARBA" id="ARBA00008994"/>
    </source>
</evidence>
<evidence type="ECO:0000256" key="4">
    <source>
        <dbReference type="ARBA" id="ARBA00022729"/>
    </source>
</evidence>
<comment type="function">
    <text evidence="1 6">Assembles around the rod to form the L-ring and probably protects the motor/basal body from shearing forces during rotation.</text>
</comment>
<feature type="chain" id="PRO_5008995145" description="Flagellar P-ring protein" evidence="6">
    <location>
        <begin position="21"/>
        <end position="383"/>
    </location>
</feature>
<comment type="caution">
    <text evidence="7">The sequence shown here is derived from an EMBL/GenBank/DDBJ whole genome shotgun (WGS) entry which is preliminary data.</text>
</comment>
<protein>
    <recommendedName>
        <fullName evidence="6">Flagellar P-ring protein</fullName>
    </recommendedName>
    <alternativeName>
        <fullName evidence="6">Basal body P-ring protein</fullName>
    </alternativeName>
</protein>
<dbReference type="Pfam" id="PF02119">
    <property type="entry name" value="FlgI"/>
    <property type="match status" value="1"/>
</dbReference>
<comment type="similarity">
    <text evidence="3 6">Belongs to the FlgI family.</text>
</comment>
<dbReference type="GO" id="GO:0030288">
    <property type="term" value="C:outer membrane-bounded periplasmic space"/>
    <property type="evidence" value="ECO:0007669"/>
    <property type="project" value="InterPro"/>
</dbReference>
<evidence type="ECO:0000313" key="7">
    <source>
        <dbReference type="EMBL" id="KRO79444.1"/>
    </source>
</evidence>
<feature type="signal peptide" evidence="6">
    <location>
        <begin position="1"/>
        <end position="20"/>
    </location>
</feature>
<dbReference type="EMBL" id="LICD01000173">
    <property type="protein sequence ID" value="KRO79444.1"/>
    <property type="molecule type" value="Genomic_DNA"/>
</dbReference>
<dbReference type="InterPro" id="IPR001782">
    <property type="entry name" value="Flag_FlgI"/>
</dbReference>
<name>A0A0R2SWW8_9GAMM</name>
<comment type="subunit">
    <text evidence="6">The basal body constitutes a major portion of the flagellar organelle and consists of four rings (L,P,S, and M) mounted on a central rod.</text>
</comment>
<evidence type="ECO:0000256" key="1">
    <source>
        <dbReference type="ARBA" id="ARBA00002591"/>
    </source>
</evidence>
<dbReference type="GO" id="GO:0005198">
    <property type="term" value="F:structural molecule activity"/>
    <property type="evidence" value="ECO:0007669"/>
    <property type="project" value="InterPro"/>
</dbReference>
<dbReference type="PRINTS" id="PR01010">
    <property type="entry name" value="FLGPRINGFLGI"/>
</dbReference>